<dbReference type="PANTHER" id="PTHR46796:SF7">
    <property type="entry name" value="ARAC FAMILY TRANSCRIPTIONAL REGULATOR"/>
    <property type="match status" value="1"/>
</dbReference>
<organism evidence="6 7">
    <name type="scientific">Collimonas rhizosphaerae</name>
    <dbReference type="NCBI Taxonomy" id="3126357"/>
    <lineage>
        <taxon>Bacteria</taxon>
        <taxon>Pseudomonadati</taxon>
        <taxon>Pseudomonadota</taxon>
        <taxon>Betaproteobacteria</taxon>
        <taxon>Burkholderiales</taxon>
        <taxon>Oxalobacteraceae</taxon>
        <taxon>Collimonas</taxon>
    </lineage>
</organism>
<protein>
    <submittedName>
        <fullName evidence="6">AraC family transcriptional regulator</fullName>
    </submittedName>
</protein>
<dbReference type="InterPro" id="IPR020449">
    <property type="entry name" value="Tscrpt_reg_AraC-type_HTH"/>
</dbReference>
<dbReference type="Proteomes" id="UP001495910">
    <property type="component" value="Unassembled WGS sequence"/>
</dbReference>
<dbReference type="InterPro" id="IPR009057">
    <property type="entry name" value="Homeodomain-like_sf"/>
</dbReference>
<dbReference type="InterPro" id="IPR032783">
    <property type="entry name" value="AraC_lig"/>
</dbReference>
<feature type="domain" description="HTH araC/xylS-type" evidence="5">
    <location>
        <begin position="218"/>
        <end position="316"/>
    </location>
</feature>
<dbReference type="InterPro" id="IPR011051">
    <property type="entry name" value="RmlC_Cupin_sf"/>
</dbReference>
<evidence type="ECO:0000259" key="5">
    <source>
        <dbReference type="PROSITE" id="PS01124"/>
    </source>
</evidence>
<gene>
    <name evidence="6" type="ORF">V8G57_10835</name>
</gene>
<dbReference type="SUPFAM" id="SSF51182">
    <property type="entry name" value="RmlC-like cupins"/>
    <property type="match status" value="1"/>
</dbReference>
<dbReference type="Pfam" id="PF12852">
    <property type="entry name" value="Cupin_6"/>
    <property type="match status" value="1"/>
</dbReference>
<dbReference type="Pfam" id="PF12833">
    <property type="entry name" value="HTH_18"/>
    <property type="match status" value="1"/>
</dbReference>
<reference evidence="6 7" key="1">
    <citation type="submission" date="2024-02" db="EMBL/GenBank/DDBJ databases">
        <title>Draft genome sequence of Collimonas sp. strain H4R21, an effective mineral-weathering bacterial strain isolated from the beech rhizosphere.</title>
        <authorList>
            <person name="Morin E."/>
            <person name="Uroz S."/>
            <person name="Leveau J.H.J."/>
            <person name="Kumar R."/>
            <person name="Rey M.W."/>
            <person name="Pham J."/>
        </authorList>
    </citation>
    <scope>NUCLEOTIDE SEQUENCE [LARGE SCALE GENOMIC DNA]</scope>
    <source>
        <strain evidence="6 7">H4R21</strain>
    </source>
</reference>
<dbReference type="InterPro" id="IPR050204">
    <property type="entry name" value="AraC_XylS_family_regulators"/>
</dbReference>
<evidence type="ECO:0000256" key="2">
    <source>
        <dbReference type="ARBA" id="ARBA00023125"/>
    </source>
</evidence>
<dbReference type="RefSeq" id="WP_342829385.1">
    <property type="nucleotide sequence ID" value="NZ_JBANDC010000006.1"/>
</dbReference>
<dbReference type="PANTHER" id="PTHR46796">
    <property type="entry name" value="HTH-TYPE TRANSCRIPTIONAL ACTIVATOR RHAS-RELATED"/>
    <property type="match status" value="1"/>
</dbReference>
<keyword evidence="2" id="KW-0238">DNA-binding</keyword>
<feature type="region of interest" description="Disordered" evidence="4">
    <location>
        <begin position="309"/>
        <end position="328"/>
    </location>
</feature>
<accession>A0ABU9PV42</accession>
<dbReference type="PROSITE" id="PS01124">
    <property type="entry name" value="HTH_ARAC_FAMILY_2"/>
    <property type="match status" value="1"/>
</dbReference>
<keyword evidence="7" id="KW-1185">Reference proteome</keyword>
<evidence type="ECO:0000313" key="6">
    <source>
        <dbReference type="EMBL" id="MEM4987882.1"/>
    </source>
</evidence>
<dbReference type="Gene3D" id="1.10.10.60">
    <property type="entry name" value="Homeodomain-like"/>
    <property type="match status" value="2"/>
</dbReference>
<keyword evidence="3" id="KW-0804">Transcription</keyword>
<evidence type="ECO:0000256" key="3">
    <source>
        <dbReference type="ARBA" id="ARBA00023163"/>
    </source>
</evidence>
<sequence>MTNRFQPIASSRTPDHLSPVLQDLRLTRASYCRTDMTAPWGVAIPQQDGVCLHFVVEGGCWLRLPSQEPVWIETGDLAFLPRGTGHAIADDPNSAVRPLQEFDQDTIGPTTHNMRAGGGGARALIVCCAVEFEEPAVHPLTELMPELVLLRSTDPADPALPTLLSLMAAEVAARRIGSATVMARLADAVVTHLVRAWAEAYDADPKGWLAGVRDPRIGRAVAAIHRQPGHLWSVGSLARIAALSRSAFTERFTSAVGLSPARYLAQWRMHIAGTWLRHGQLTVADVARQLGYESEASFSRAFKRLHGVPPGTLRAQPADKTFQPLDSK</sequence>
<dbReference type="InterPro" id="IPR018060">
    <property type="entry name" value="HTH_AraC"/>
</dbReference>
<evidence type="ECO:0000313" key="7">
    <source>
        <dbReference type="Proteomes" id="UP001495910"/>
    </source>
</evidence>
<keyword evidence="1" id="KW-0805">Transcription regulation</keyword>
<evidence type="ECO:0000256" key="4">
    <source>
        <dbReference type="SAM" id="MobiDB-lite"/>
    </source>
</evidence>
<name>A0ABU9PV42_9BURK</name>
<dbReference type="SUPFAM" id="SSF46689">
    <property type="entry name" value="Homeodomain-like"/>
    <property type="match status" value="2"/>
</dbReference>
<dbReference type="EMBL" id="JBANDC010000006">
    <property type="protein sequence ID" value="MEM4987882.1"/>
    <property type="molecule type" value="Genomic_DNA"/>
</dbReference>
<comment type="caution">
    <text evidence="6">The sequence shown here is derived from an EMBL/GenBank/DDBJ whole genome shotgun (WGS) entry which is preliminary data.</text>
</comment>
<dbReference type="SMART" id="SM00342">
    <property type="entry name" value="HTH_ARAC"/>
    <property type="match status" value="1"/>
</dbReference>
<evidence type="ECO:0000256" key="1">
    <source>
        <dbReference type="ARBA" id="ARBA00023015"/>
    </source>
</evidence>
<proteinExistence type="predicted"/>
<dbReference type="PRINTS" id="PR00032">
    <property type="entry name" value="HTHARAC"/>
</dbReference>